<dbReference type="PANTHER" id="PTHR11384:SF67">
    <property type="entry name" value="ATP-BINDING CASSETTE SUB-FAMILY D MEMBER 1"/>
    <property type="match status" value="1"/>
</dbReference>
<keyword evidence="5" id="KW-0067">ATP-binding</keyword>
<evidence type="ECO:0000256" key="1">
    <source>
        <dbReference type="ARBA" id="ARBA00008575"/>
    </source>
</evidence>
<dbReference type="GO" id="GO:0042760">
    <property type="term" value="P:very long-chain fatty acid catabolic process"/>
    <property type="evidence" value="ECO:0007669"/>
    <property type="project" value="TreeGrafter"/>
</dbReference>
<keyword evidence="12" id="KW-1185">Reference proteome</keyword>
<evidence type="ECO:0000259" key="10">
    <source>
        <dbReference type="PROSITE" id="PS50893"/>
    </source>
</evidence>
<dbReference type="InterPro" id="IPR011527">
    <property type="entry name" value="ABC1_TM_dom"/>
</dbReference>
<dbReference type="GO" id="GO:0005524">
    <property type="term" value="F:ATP binding"/>
    <property type="evidence" value="ECO:0007669"/>
    <property type="project" value="UniProtKB-KW"/>
</dbReference>
<dbReference type="InterPro" id="IPR003439">
    <property type="entry name" value="ABC_transporter-like_ATP-bd"/>
</dbReference>
<dbReference type="GO" id="GO:0005778">
    <property type="term" value="C:peroxisomal membrane"/>
    <property type="evidence" value="ECO:0007669"/>
    <property type="project" value="TreeGrafter"/>
</dbReference>
<protein>
    <submittedName>
        <fullName evidence="11">ABC transporter transmembrane region 2-domain-containing protein</fullName>
    </submittedName>
</protein>
<comment type="caution">
    <text evidence="11">The sequence shown here is derived from an EMBL/GenBank/DDBJ whole genome shotgun (WGS) entry which is preliminary data.</text>
</comment>
<dbReference type="CDD" id="cd03223">
    <property type="entry name" value="ABCD_peroxisomal_ALDP"/>
    <property type="match status" value="1"/>
</dbReference>
<evidence type="ECO:0000256" key="5">
    <source>
        <dbReference type="ARBA" id="ARBA00022840"/>
    </source>
</evidence>
<dbReference type="Pfam" id="PF06472">
    <property type="entry name" value="ABC_membrane_2"/>
    <property type="match status" value="1"/>
</dbReference>
<keyword evidence="8" id="KW-0175">Coiled coil</keyword>
<dbReference type="SUPFAM" id="SSF52540">
    <property type="entry name" value="P-loop containing nucleoside triphosphate hydrolases"/>
    <property type="match status" value="1"/>
</dbReference>
<dbReference type="InterPro" id="IPR003593">
    <property type="entry name" value="AAA+_ATPase"/>
</dbReference>
<dbReference type="EMBL" id="RBNI01001461">
    <property type="protein sequence ID" value="RUP50409.1"/>
    <property type="molecule type" value="Genomic_DNA"/>
</dbReference>
<keyword evidence="4" id="KW-0547">Nucleotide-binding</keyword>
<feature type="coiled-coil region" evidence="8">
    <location>
        <begin position="525"/>
        <end position="555"/>
    </location>
</feature>
<dbReference type="AlphaFoldDB" id="A0A433DHW9"/>
<dbReference type="GO" id="GO:0005324">
    <property type="term" value="F:long-chain fatty acid transmembrane transporter activity"/>
    <property type="evidence" value="ECO:0007669"/>
    <property type="project" value="TreeGrafter"/>
</dbReference>
<evidence type="ECO:0000256" key="9">
    <source>
        <dbReference type="SAM" id="Phobius"/>
    </source>
</evidence>
<evidence type="ECO:0000256" key="6">
    <source>
        <dbReference type="ARBA" id="ARBA00022989"/>
    </source>
</evidence>
<evidence type="ECO:0000256" key="4">
    <source>
        <dbReference type="ARBA" id="ARBA00022741"/>
    </source>
</evidence>
<dbReference type="PROSITE" id="PS00211">
    <property type="entry name" value="ABC_TRANSPORTER_1"/>
    <property type="match status" value="1"/>
</dbReference>
<comment type="similarity">
    <text evidence="1">Belongs to the ABC transporter superfamily. ABCD family. Peroxisomal fatty acyl CoA transporter (TC 3.A.1.203) subfamily.</text>
</comment>
<reference evidence="11 12" key="1">
    <citation type="journal article" date="2018" name="New Phytol.">
        <title>Phylogenomics of Endogonaceae and evolution of mycorrhizas within Mucoromycota.</title>
        <authorList>
            <person name="Chang Y."/>
            <person name="Desiro A."/>
            <person name="Na H."/>
            <person name="Sandor L."/>
            <person name="Lipzen A."/>
            <person name="Clum A."/>
            <person name="Barry K."/>
            <person name="Grigoriev I.V."/>
            <person name="Martin F.M."/>
            <person name="Stajich J.E."/>
            <person name="Smith M.E."/>
            <person name="Bonito G."/>
            <person name="Spatafora J.W."/>
        </authorList>
    </citation>
    <scope>NUCLEOTIDE SEQUENCE [LARGE SCALE GENOMIC DNA]</scope>
    <source>
        <strain evidence="11 12">GMNB39</strain>
    </source>
</reference>
<evidence type="ECO:0000256" key="8">
    <source>
        <dbReference type="SAM" id="Coils"/>
    </source>
</evidence>
<dbReference type="PROSITE" id="PS50893">
    <property type="entry name" value="ABC_TRANSPORTER_2"/>
    <property type="match status" value="1"/>
</dbReference>
<dbReference type="GO" id="GO:0006635">
    <property type="term" value="P:fatty acid beta-oxidation"/>
    <property type="evidence" value="ECO:0007669"/>
    <property type="project" value="TreeGrafter"/>
</dbReference>
<dbReference type="GO" id="GO:0140359">
    <property type="term" value="F:ABC-type transporter activity"/>
    <property type="evidence" value="ECO:0007669"/>
    <property type="project" value="InterPro"/>
</dbReference>
<dbReference type="GO" id="GO:0016887">
    <property type="term" value="F:ATP hydrolysis activity"/>
    <property type="evidence" value="ECO:0007669"/>
    <property type="project" value="InterPro"/>
</dbReference>
<dbReference type="InterPro" id="IPR017871">
    <property type="entry name" value="ABC_transporter-like_CS"/>
</dbReference>
<dbReference type="GO" id="GO:0015910">
    <property type="term" value="P:long-chain fatty acid import into peroxisome"/>
    <property type="evidence" value="ECO:0007669"/>
    <property type="project" value="TreeGrafter"/>
</dbReference>
<dbReference type="Pfam" id="PF00005">
    <property type="entry name" value="ABC_tran"/>
    <property type="match status" value="1"/>
</dbReference>
<sequence length="601" mass="66472">MDLARFCDTISSLYSNLGKPLLDMLIFNYQLTQSIGQAGMIGLCVNYIITARLLRAVTPAFGKLAAIEAKLEGDFRGAHTRLITNAEEIAFYNGADLELGILQKSYTGLIKHINSILKIRITYNMFEDFLIKYAWSAVGLGMCAVPVFFPAWGGVAGRAELGTVAVEAGSRVGDRTRGFITNKSYVDLIPYLIPTFIPFLRLMLSLADAGGRLMYSYKEMAELAGHTLRVYSLISVLHSLHASEYYVPPSPPPQSGDTYTAPPQSGETYTIVDLQGVVDLGYNGIVFDGVPIVIPNPGSAKGELLVKDLKMHVGPGEHLMITGPNGVGKTAIARVVAGLWPVFRGGMCIDPPFPPPPLKSQGGQLSRPNLGDIFYIPQRPYLSIGSLRDQIIYPHSREDMVAAGRTDAELMEILRVVHLTSILDREGGWEPRREWKDVFSGGEKQRVGMARLFYHHPKYAVLDECTSAVSPDVEGLMYNHAKDTGITLITISHRPALFKYHTHLLRLTGDHGSWEFLGLGTPEQAMTMDKEVASLEEKLREAEALRARLEYINGELNLKAGVHRREVLKIDLDDEDDLMGRSHLQTEVGRFEVEQIDLEAE</sequence>
<evidence type="ECO:0000256" key="3">
    <source>
        <dbReference type="ARBA" id="ARBA00022692"/>
    </source>
</evidence>
<keyword evidence="7 9" id="KW-0472">Membrane</keyword>
<dbReference type="SMART" id="SM00382">
    <property type="entry name" value="AAA"/>
    <property type="match status" value="1"/>
</dbReference>
<dbReference type="InterPro" id="IPR050835">
    <property type="entry name" value="ABC_transporter_sub-D"/>
</dbReference>
<dbReference type="Proteomes" id="UP000268093">
    <property type="component" value="Unassembled WGS sequence"/>
</dbReference>
<dbReference type="OrthoDB" id="422637at2759"/>
<name>A0A433DHW9_9FUNG</name>
<keyword evidence="3 9" id="KW-0812">Transmembrane</keyword>
<proteinExistence type="inferred from homology"/>
<evidence type="ECO:0000313" key="12">
    <source>
        <dbReference type="Proteomes" id="UP000268093"/>
    </source>
</evidence>
<evidence type="ECO:0000256" key="2">
    <source>
        <dbReference type="ARBA" id="ARBA00022448"/>
    </source>
</evidence>
<evidence type="ECO:0000256" key="7">
    <source>
        <dbReference type="ARBA" id="ARBA00023136"/>
    </source>
</evidence>
<feature type="transmembrane region" description="Helical" evidence="9">
    <location>
        <begin position="130"/>
        <end position="152"/>
    </location>
</feature>
<feature type="domain" description="ABC transporter" evidence="10">
    <location>
        <begin position="285"/>
        <end position="534"/>
    </location>
</feature>
<dbReference type="GO" id="GO:0007031">
    <property type="term" value="P:peroxisome organization"/>
    <property type="evidence" value="ECO:0007669"/>
    <property type="project" value="TreeGrafter"/>
</dbReference>
<evidence type="ECO:0000313" key="11">
    <source>
        <dbReference type="EMBL" id="RUP50409.1"/>
    </source>
</evidence>
<organism evidence="11 12">
    <name type="scientific">Jimgerdemannia flammicorona</name>
    <dbReference type="NCBI Taxonomy" id="994334"/>
    <lineage>
        <taxon>Eukaryota</taxon>
        <taxon>Fungi</taxon>
        <taxon>Fungi incertae sedis</taxon>
        <taxon>Mucoromycota</taxon>
        <taxon>Mucoromycotina</taxon>
        <taxon>Endogonomycetes</taxon>
        <taxon>Endogonales</taxon>
        <taxon>Endogonaceae</taxon>
        <taxon>Jimgerdemannia</taxon>
    </lineage>
</organism>
<dbReference type="PANTHER" id="PTHR11384">
    <property type="entry name" value="ATP-BINDING CASSETTE, SUB-FAMILY D MEMBER"/>
    <property type="match status" value="1"/>
</dbReference>
<accession>A0A433DHW9</accession>
<keyword evidence="6 9" id="KW-1133">Transmembrane helix</keyword>
<dbReference type="InterPro" id="IPR027417">
    <property type="entry name" value="P-loop_NTPase"/>
</dbReference>
<gene>
    <name evidence="11" type="ORF">BC936DRAFT_139280</name>
</gene>
<dbReference type="Gene3D" id="3.40.50.300">
    <property type="entry name" value="P-loop containing nucleotide triphosphate hydrolases"/>
    <property type="match status" value="1"/>
</dbReference>
<keyword evidence="2" id="KW-0813">Transport</keyword>